<evidence type="ECO:0000256" key="1">
    <source>
        <dbReference type="SAM" id="MobiDB-lite"/>
    </source>
</evidence>
<accession>A0A918IFC2</accession>
<evidence type="ECO:0000313" key="3">
    <source>
        <dbReference type="Proteomes" id="UP000618795"/>
    </source>
</evidence>
<name>A0A918IFC2_9ACTN</name>
<comment type="caution">
    <text evidence="2">The sequence shown here is derived from an EMBL/GenBank/DDBJ whole genome shotgun (WGS) entry which is preliminary data.</text>
</comment>
<protein>
    <submittedName>
        <fullName evidence="2">Uncharacterized protein</fullName>
    </submittedName>
</protein>
<dbReference type="RefSeq" id="WP_191876268.1">
    <property type="nucleotide sequence ID" value="NZ_BMTD01000013.1"/>
</dbReference>
<organism evidence="2 3">
    <name type="scientific">Streptomyces filipinensis</name>
    <dbReference type="NCBI Taxonomy" id="66887"/>
    <lineage>
        <taxon>Bacteria</taxon>
        <taxon>Bacillati</taxon>
        <taxon>Actinomycetota</taxon>
        <taxon>Actinomycetes</taxon>
        <taxon>Kitasatosporales</taxon>
        <taxon>Streptomycetaceae</taxon>
        <taxon>Streptomyces</taxon>
    </lineage>
</organism>
<gene>
    <name evidence="2" type="ORF">GCM10010260_55930</name>
</gene>
<feature type="compositionally biased region" description="Polar residues" evidence="1">
    <location>
        <begin position="27"/>
        <end position="43"/>
    </location>
</feature>
<dbReference type="EMBL" id="BMTD01000013">
    <property type="protein sequence ID" value="GGV10137.1"/>
    <property type="molecule type" value="Genomic_DNA"/>
</dbReference>
<reference evidence="2" key="2">
    <citation type="submission" date="2020-09" db="EMBL/GenBank/DDBJ databases">
        <authorList>
            <person name="Sun Q."/>
            <person name="Ohkuma M."/>
        </authorList>
    </citation>
    <scope>NUCLEOTIDE SEQUENCE</scope>
    <source>
        <strain evidence="2">JCM 4369</strain>
    </source>
</reference>
<reference evidence="2" key="1">
    <citation type="journal article" date="2014" name="Int. J. Syst. Evol. Microbiol.">
        <title>Complete genome sequence of Corynebacterium casei LMG S-19264T (=DSM 44701T), isolated from a smear-ripened cheese.</title>
        <authorList>
            <consortium name="US DOE Joint Genome Institute (JGI-PGF)"/>
            <person name="Walter F."/>
            <person name="Albersmeier A."/>
            <person name="Kalinowski J."/>
            <person name="Ruckert C."/>
        </authorList>
    </citation>
    <scope>NUCLEOTIDE SEQUENCE</scope>
    <source>
        <strain evidence="2">JCM 4369</strain>
    </source>
</reference>
<dbReference type="Proteomes" id="UP000618795">
    <property type="component" value="Unassembled WGS sequence"/>
</dbReference>
<feature type="compositionally biased region" description="Low complexity" evidence="1">
    <location>
        <begin position="1"/>
        <end position="12"/>
    </location>
</feature>
<proteinExistence type="predicted"/>
<keyword evidence="3" id="KW-1185">Reference proteome</keyword>
<feature type="region of interest" description="Disordered" evidence="1">
    <location>
        <begin position="1"/>
        <end position="62"/>
    </location>
</feature>
<sequence length="62" mass="6074">MPAALPSPLSAPQVSAWDVGPAPGKSRTPTPAASSPKACTTAGTGPAAKRRLPTPAAKSELP</sequence>
<dbReference type="AlphaFoldDB" id="A0A918IFC2"/>
<evidence type="ECO:0000313" key="2">
    <source>
        <dbReference type="EMBL" id="GGV10137.1"/>
    </source>
</evidence>